<feature type="signal peptide" evidence="1">
    <location>
        <begin position="1"/>
        <end position="22"/>
    </location>
</feature>
<dbReference type="InterPro" id="IPR058979">
    <property type="entry name" value="LysC-like"/>
</dbReference>
<dbReference type="AlphaFoldDB" id="A0A261RDC9"/>
<dbReference type="NCBIfam" id="NF038368">
    <property type="entry name" value="P2_Rz1"/>
    <property type="match status" value="1"/>
</dbReference>
<evidence type="ECO:0000313" key="3">
    <source>
        <dbReference type="Proteomes" id="UP000216857"/>
    </source>
</evidence>
<dbReference type="OrthoDB" id="9156577at2"/>
<keyword evidence="1" id="KW-0732">Signal</keyword>
<organism evidence="2 3">
    <name type="scientific">Bordetella genomosp. 9</name>
    <dbReference type="NCBI Taxonomy" id="1416803"/>
    <lineage>
        <taxon>Bacteria</taxon>
        <taxon>Pseudomonadati</taxon>
        <taxon>Pseudomonadota</taxon>
        <taxon>Betaproteobacteria</taxon>
        <taxon>Burkholderiales</taxon>
        <taxon>Alcaligenaceae</taxon>
        <taxon>Bordetella</taxon>
    </lineage>
</organism>
<evidence type="ECO:0000313" key="2">
    <source>
        <dbReference type="EMBL" id="OZI23026.1"/>
    </source>
</evidence>
<gene>
    <name evidence="2" type="ORF">CAL26_05960</name>
</gene>
<dbReference type="Proteomes" id="UP000216857">
    <property type="component" value="Unassembled WGS sequence"/>
</dbReference>
<dbReference type="PROSITE" id="PS51257">
    <property type="entry name" value="PROKAR_LIPOPROTEIN"/>
    <property type="match status" value="1"/>
</dbReference>
<name>A0A261RDC9_9BORD</name>
<keyword evidence="3" id="KW-1185">Reference proteome</keyword>
<feature type="chain" id="PRO_5011994808" evidence="1">
    <location>
        <begin position="23"/>
        <end position="90"/>
    </location>
</feature>
<evidence type="ECO:0000256" key="1">
    <source>
        <dbReference type="SAM" id="SignalP"/>
    </source>
</evidence>
<reference evidence="2" key="1">
    <citation type="submission" date="2017-05" db="EMBL/GenBank/DDBJ databases">
        <title>Complete and WGS of Bordetella genogroups.</title>
        <authorList>
            <person name="Spilker T."/>
            <person name="Lipuma J."/>
        </authorList>
    </citation>
    <scope>NUCLEOTIDE SEQUENCE</scope>
    <source>
        <strain evidence="2">AU21707</strain>
    </source>
</reference>
<dbReference type="Pfam" id="PF23793">
    <property type="entry name" value="LysC"/>
    <property type="match status" value="1"/>
</dbReference>
<dbReference type="InterPro" id="IPR047737">
    <property type="entry name" value="LysC"/>
</dbReference>
<sequence>MKTRKFALGLMAYCLMTLQACAPTQPSPGPTLMLNSCPAVTPCVLPATAPTSNGDLNLAIERAETAWAVCAAQVDAVYRCQTKANNAQTQ</sequence>
<comment type="caution">
    <text evidence="2">The sequence shown here is derived from an EMBL/GenBank/DDBJ whole genome shotgun (WGS) entry which is preliminary data.</text>
</comment>
<proteinExistence type="predicted"/>
<accession>A0A261RDC9</accession>
<protein>
    <submittedName>
        <fullName evidence="2">Uncharacterized protein</fullName>
    </submittedName>
</protein>
<dbReference type="EMBL" id="NEVJ01000002">
    <property type="protein sequence ID" value="OZI23026.1"/>
    <property type="molecule type" value="Genomic_DNA"/>
</dbReference>